<evidence type="ECO:0000313" key="2">
    <source>
        <dbReference type="Proteomes" id="UP000232883"/>
    </source>
</evidence>
<dbReference type="EMBL" id="CP025096">
    <property type="protein sequence ID" value="AUD04211.1"/>
    <property type="molecule type" value="Genomic_DNA"/>
</dbReference>
<accession>A0A2K8Z2Z4</accession>
<name>A0A2K8Z2Z4_9BACT</name>
<dbReference type="Proteomes" id="UP000232883">
    <property type="component" value="Chromosome"/>
</dbReference>
<dbReference type="AlphaFoldDB" id="A0A2K8Z2Z4"/>
<sequence>MDATHLLIVERFDRNDRSEGTHYLMFTNRKMAEDFARSIATDHYECGLLPDEGNFETQQLKGDILRYEDEFTISWTMQPKEPGGSIGDSYNLTVQPVKAHSPEMRLDFWNQLYLNFSRSDVD</sequence>
<dbReference type="RefSeq" id="WP_100990277.1">
    <property type="nucleotide sequence ID" value="NZ_CP025096.1"/>
</dbReference>
<keyword evidence="2" id="KW-1185">Reference proteome</keyword>
<evidence type="ECO:0000313" key="1">
    <source>
        <dbReference type="EMBL" id="AUD04211.1"/>
    </source>
</evidence>
<dbReference type="KEGG" id="spir:CWM47_21645"/>
<proteinExistence type="predicted"/>
<reference evidence="1 2" key="1">
    <citation type="submission" date="2017-11" db="EMBL/GenBank/DDBJ databases">
        <title>Taxonomic description and genome sequences of Spirosoma HA7 sp. nov., isolated from pollen microhabitat of Corylus avellana.</title>
        <authorList>
            <person name="Ambika Manirajan B."/>
            <person name="Suarez C."/>
            <person name="Ratering S."/>
            <person name="Geissler-Plaum R."/>
            <person name="Cardinale M."/>
            <person name="Sylvia S."/>
        </authorList>
    </citation>
    <scope>NUCLEOTIDE SEQUENCE [LARGE SCALE GENOMIC DNA]</scope>
    <source>
        <strain evidence="1 2">HA7</strain>
    </source>
</reference>
<gene>
    <name evidence="1" type="ORF">CWM47_21645</name>
</gene>
<organism evidence="1 2">
    <name type="scientific">Spirosoma pollinicola</name>
    <dbReference type="NCBI Taxonomy" id="2057025"/>
    <lineage>
        <taxon>Bacteria</taxon>
        <taxon>Pseudomonadati</taxon>
        <taxon>Bacteroidota</taxon>
        <taxon>Cytophagia</taxon>
        <taxon>Cytophagales</taxon>
        <taxon>Cytophagaceae</taxon>
        <taxon>Spirosoma</taxon>
    </lineage>
</organism>
<protein>
    <submittedName>
        <fullName evidence="1">Uncharacterized protein</fullName>
    </submittedName>
</protein>